<comment type="similarity">
    <text evidence="2">Belongs to the binding-protein-dependent transport system permease family. CysTW subfamily.</text>
</comment>
<feature type="transmembrane region" description="Helical" evidence="8">
    <location>
        <begin position="208"/>
        <end position="226"/>
    </location>
</feature>
<evidence type="ECO:0000256" key="4">
    <source>
        <dbReference type="ARBA" id="ARBA00022475"/>
    </source>
</evidence>
<keyword evidence="3 8" id="KW-0813">Transport</keyword>
<keyword evidence="7 8" id="KW-0472">Membrane</keyword>
<sequence>MKGDSYIDRSSRTLTLYAVLFLIVLYLPILFLPLFSFNDSIYIAFPLQGFTTAWYAQMWENPQMWAALGNSVKVGMATAVISTALGVFAAKAITRYRLPGQGPLVGFMMLPLVVPLIILGVAILILMSRLGVPLSLYTVTLGHLLICTPFAIATLIPRFEGLDPSLEEASADLGENIWWTFWRVTFPVVYPGIIASLLLTFTISFDEFIVAFFLAGTEQTLPIYIWNQLRFPRELPKVLALASVILLVSFVVVFLSLWLTNRGNRTLVQPGKDQ</sequence>
<feature type="transmembrane region" description="Helical" evidence="8">
    <location>
        <begin position="71"/>
        <end position="93"/>
    </location>
</feature>
<evidence type="ECO:0000256" key="3">
    <source>
        <dbReference type="ARBA" id="ARBA00022448"/>
    </source>
</evidence>
<keyword evidence="5 8" id="KW-0812">Transmembrane</keyword>
<organism evidence="10 11">
    <name type="scientific">Rhodosalinus halophilus</name>
    <dbReference type="NCBI Taxonomy" id="2259333"/>
    <lineage>
        <taxon>Bacteria</taxon>
        <taxon>Pseudomonadati</taxon>
        <taxon>Pseudomonadota</taxon>
        <taxon>Alphaproteobacteria</taxon>
        <taxon>Rhodobacterales</taxon>
        <taxon>Paracoccaceae</taxon>
        <taxon>Rhodosalinus</taxon>
    </lineage>
</organism>
<feature type="transmembrane region" description="Helical" evidence="8">
    <location>
        <begin position="134"/>
        <end position="157"/>
    </location>
</feature>
<keyword evidence="4" id="KW-1003">Cell membrane</keyword>
<dbReference type="Proteomes" id="UP000253370">
    <property type="component" value="Unassembled WGS sequence"/>
</dbReference>
<keyword evidence="6 8" id="KW-1133">Transmembrane helix</keyword>
<dbReference type="EMBL" id="QNTQ01000016">
    <property type="protein sequence ID" value="RBI83489.1"/>
    <property type="molecule type" value="Genomic_DNA"/>
</dbReference>
<keyword evidence="11" id="KW-1185">Reference proteome</keyword>
<dbReference type="PANTHER" id="PTHR43848:SF2">
    <property type="entry name" value="PUTRESCINE TRANSPORT SYSTEM PERMEASE PROTEIN POTI"/>
    <property type="match status" value="1"/>
</dbReference>
<dbReference type="PANTHER" id="PTHR43848">
    <property type="entry name" value="PUTRESCINE TRANSPORT SYSTEM PERMEASE PROTEIN POTI"/>
    <property type="match status" value="1"/>
</dbReference>
<dbReference type="PROSITE" id="PS50928">
    <property type="entry name" value="ABC_TM1"/>
    <property type="match status" value="1"/>
</dbReference>
<dbReference type="SUPFAM" id="SSF161098">
    <property type="entry name" value="MetI-like"/>
    <property type="match status" value="1"/>
</dbReference>
<dbReference type="Pfam" id="PF00528">
    <property type="entry name" value="BPD_transp_1"/>
    <property type="match status" value="1"/>
</dbReference>
<dbReference type="OrthoDB" id="9782004at2"/>
<evidence type="ECO:0000256" key="2">
    <source>
        <dbReference type="ARBA" id="ARBA00007069"/>
    </source>
</evidence>
<evidence type="ECO:0000313" key="10">
    <source>
        <dbReference type="EMBL" id="RBI83489.1"/>
    </source>
</evidence>
<dbReference type="CDD" id="cd06261">
    <property type="entry name" value="TM_PBP2"/>
    <property type="match status" value="1"/>
</dbReference>
<evidence type="ECO:0000313" key="11">
    <source>
        <dbReference type="Proteomes" id="UP000253370"/>
    </source>
</evidence>
<proteinExistence type="inferred from homology"/>
<evidence type="ECO:0000256" key="5">
    <source>
        <dbReference type="ARBA" id="ARBA00022692"/>
    </source>
</evidence>
<dbReference type="InterPro" id="IPR000515">
    <property type="entry name" value="MetI-like"/>
</dbReference>
<dbReference type="AlphaFoldDB" id="A0A365U5G7"/>
<feature type="transmembrane region" description="Helical" evidence="8">
    <location>
        <begin position="238"/>
        <end position="259"/>
    </location>
</feature>
<dbReference type="GO" id="GO:0005886">
    <property type="term" value="C:plasma membrane"/>
    <property type="evidence" value="ECO:0007669"/>
    <property type="project" value="UniProtKB-SubCell"/>
</dbReference>
<dbReference type="Gene3D" id="1.10.3720.10">
    <property type="entry name" value="MetI-like"/>
    <property type="match status" value="1"/>
</dbReference>
<evidence type="ECO:0000256" key="6">
    <source>
        <dbReference type="ARBA" id="ARBA00022989"/>
    </source>
</evidence>
<comment type="caution">
    <text evidence="10">The sequence shown here is derived from an EMBL/GenBank/DDBJ whole genome shotgun (WGS) entry which is preliminary data.</text>
</comment>
<name>A0A365U5G7_9RHOB</name>
<reference evidence="10 11" key="1">
    <citation type="submission" date="2018-07" db="EMBL/GenBank/DDBJ databases">
        <title>Rhodosalinus sp. strain E84T genomic sequence and assembly.</title>
        <authorList>
            <person name="Liu Z.-W."/>
            <person name="Lu D.-C."/>
        </authorList>
    </citation>
    <scope>NUCLEOTIDE SEQUENCE [LARGE SCALE GENOMIC DNA]</scope>
    <source>
        <strain evidence="10 11">E84</strain>
    </source>
</reference>
<feature type="domain" description="ABC transmembrane type-1" evidence="9">
    <location>
        <begin position="68"/>
        <end position="256"/>
    </location>
</feature>
<feature type="transmembrane region" description="Helical" evidence="8">
    <location>
        <begin position="41"/>
        <end position="59"/>
    </location>
</feature>
<feature type="transmembrane region" description="Helical" evidence="8">
    <location>
        <begin position="105"/>
        <end position="127"/>
    </location>
</feature>
<dbReference type="GO" id="GO:0055085">
    <property type="term" value="P:transmembrane transport"/>
    <property type="evidence" value="ECO:0007669"/>
    <property type="project" value="InterPro"/>
</dbReference>
<comment type="subcellular location">
    <subcellularLocation>
        <location evidence="1 8">Cell membrane</location>
        <topology evidence="1 8">Multi-pass membrane protein</topology>
    </subcellularLocation>
</comment>
<protein>
    <submittedName>
        <fullName evidence="10">ABC transporter permease</fullName>
    </submittedName>
</protein>
<feature type="transmembrane region" description="Helical" evidence="8">
    <location>
        <begin position="177"/>
        <end position="201"/>
    </location>
</feature>
<accession>A0A365U5G7</accession>
<dbReference type="RefSeq" id="WP_113290418.1">
    <property type="nucleotide sequence ID" value="NZ_QNTQ01000016.1"/>
</dbReference>
<evidence type="ECO:0000256" key="8">
    <source>
        <dbReference type="RuleBase" id="RU363032"/>
    </source>
</evidence>
<dbReference type="InterPro" id="IPR035906">
    <property type="entry name" value="MetI-like_sf"/>
</dbReference>
<gene>
    <name evidence="10" type="ORF">DRV85_15635</name>
</gene>
<evidence type="ECO:0000259" key="9">
    <source>
        <dbReference type="PROSITE" id="PS50928"/>
    </source>
</evidence>
<feature type="transmembrane region" description="Helical" evidence="8">
    <location>
        <begin position="14"/>
        <end position="35"/>
    </location>
</feature>
<dbReference type="InterPro" id="IPR051789">
    <property type="entry name" value="Bact_Polyamine_Transport"/>
</dbReference>
<evidence type="ECO:0000256" key="7">
    <source>
        <dbReference type="ARBA" id="ARBA00023136"/>
    </source>
</evidence>
<evidence type="ECO:0000256" key="1">
    <source>
        <dbReference type="ARBA" id="ARBA00004651"/>
    </source>
</evidence>